<organism evidence="2 3">
    <name type="scientific">Steinernema hermaphroditum</name>
    <dbReference type="NCBI Taxonomy" id="289476"/>
    <lineage>
        <taxon>Eukaryota</taxon>
        <taxon>Metazoa</taxon>
        <taxon>Ecdysozoa</taxon>
        <taxon>Nematoda</taxon>
        <taxon>Chromadorea</taxon>
        <taxon>Rhabditida</taxon>
        <taxon>Tylenchina</taxon>
        <taxon>Panagrolaimomorpha</taxon>
        <taxon>Strongyloidoidea</taxon>
        <taxon>Steinernematidae</taxon>
        <taxon>Steinernema</taxon>
    </lineage>
</organism>
<evidence type="ECO:0000313" key="2">
    <source>
        <dbReference type="EMBL" id="KAK0420785.1"/>
    </source>
</evidence>
<feature type="chain" id="PRO_5041320968" evidence="1">
    <location>
        <begin position="22"/>
        <end position="72"/>
    </location>
</feature>
<gene>
    <name evidence="2" type="ORF">QR680_014886</name>
</gene>
<proteinExistence type="predicted"/>
<dbReference type="Proteomes" id="UP001175271">
    <property type="component" value="Unassembled WGS sequence"/>
</dbReference>
<feature type="signal peptide" evidence="1">
    <location>
        <begin position="1"/>
        <end position="21"/>
    </location>
</feature>
<comment type="caution">
    <text evidence="2">The sequence shown here is derived from an EMBL/GenBank/DDBJ whole genome shotgun (WGS) entry which is preliminary data.</text>
</comment>
<name>A0AA39M508_9BILA</name>
<keyword evidence="1" id="KW-0732">Signal</keyword>
<protein>
    <submittedName>
        <fullName evidence="2">Uncharacterized protein</fullName>
    </submittedName>
</protein>
<dbReference type="AlphaFoldDB" id="A0AA39M508"/>
<evidence type="ECO:0000256" key="1">
    <source>
        <dbReference type="SAM" id="SignalP"/>
    </source>
</evidence>
<keyword evidence="3" id="KW-1185">Reference proteome</keyword>
<accession>A0AA39M508</accession>
<dbReference type="EMBL" id="JAUCMV010000002">
    <property type="protein sequence ID" value="KAK0420785.1"/>
    <property type="molecule type" value="Genomic_DNA"/>
</dbReference>
<sequence length="72" mass="7676">MKTSFLIFIVAAAVFASTSSALKLVNVVGANKADAYGADSAFGEEIARIPLKRSICPAGFRPQIYFGQVICY</sequence>
<evidence type="ECO:0000313" key="3">
    <source>
        <dbReference type="Proteomes" id="UP001175271"/>
    </source>
</evidence>
<reference evidence="2" key="1">
    <citation type="submission" date="2023-06" db="EMBL/GenBank/DDBJ databases">
        <title>Genomic analysis of the entomopathogenic nematode Steinernema hermaphroditum.</title>
        <authorList>
            <person name="Schwarz E.M."/>
            <person name="Heppert J.K."/>
            <person name="Baniya A."/>
            <person name="Schwartz H.T."/>
            <person name="Tan C.-H."/>
            <person name="Antoshechkin I."/>
            <person name="Sternberg P.W."/>
            <person name="Goodrich-Blair H."/>
            <person name="Dillman A.R."/>
        </authorList>
    </citation>
    <scope>NUCLEOTIDE SEQUENCE</scope>
    <source>
        <strain evidence="2">PS9179</strain>
        <tissue evidence="2">Whole animal</tissue>
    </source>
</reference>